<protein>
    <submittedName>
        <fullName evidence="1">Uncharacterized protein</fullName>
    </submittedName>
</protein>
<evidence type="ECO:0000313" key="1">
    <source>
        <dbReference type="EMBL" id="HEW53172.1"/>
    </source>
</evidence>
<sequence length="148" mass="16612">MRSATTAVLEYLILKVLANKEEVVRALYDYFVEEASPSMLAMKYGLSKHQIRGYVQRIMEKTGSSTKAKVLMKYAAPVVTRLKPVAIKLNGSMALCGLCNEELPLQIVEDHIRKKHANIISECLDSVVDVLRKNIKKSIAAKNTQKVY</sequence>
<name>A0A7C2V9J8_9CREN</name>
<dbReference type="EMBL" id="DSGT01000009">
    <property type="protein sequence ID" value="HEW53172.1"/>
    <property type="molecule type" value="Genomic_DNA"/>
</dbReference>
<dbReference type="AlphaFoldDB" id="A0A7C2V9J8"/>
<gene>
    <name evidence="1" type="ORF">ENO77_03280</name>
</gene>
<proteinExistence type="predicted"/>
<comment type="caution">
    <text evidence="1">The sequence shown here is derived from an EMBL/GenBank/DDBJ whole genome shotgun (WGS) entry which is preliminary data.</text>
</comment>
<accession>A0A7C2V9J8</accession>
<organism evidence="1">
    <name type="scientific">Ignisphaera aggregans</name>
    <dbReference type="NCBI Taxonomy" id="334771"/>
    <lineage>
        <taxon>Archaea</taxon>
        <taxon>Thermoproteota</taxon>
        <taxon>Thermoprotei</taxon>
        <taxon>Desulfurococcales</taxon>
        <taxon>Desulfurococcaceae</taxon>
        <taxon>Ignisphaera</taxon>
    </lineage>
</organism>
<reference evidence="1" key="1">
    <citation type="journal article" date="2020" name="mSystems">
        <title>Genome- and Community-Level Interaction Insights into Carbon Utilization and Element Cycling Functions of Hydrothermarchaeota in Hydrothermal Sediment.</title>
        <authorList>
            <person name="Zhou Z."/>
            <person name="Liu Y."/>
            <person name="Xu W."/>
            <person name="Pan J."/>
            <person name="Luo Z.H."/>
            <person name="Li M."/>
        </authorList>
    </citation>
    <scope>NUCLEOTIDE SEQUENCE [LARGE SCALE GENOMIC DNA]</scope>
    <source>
        <strain evidence="1">SpSt-16</strain>
    </source>
</reference>